<dbReference type="NCBIfam" id="TIGR00560">
    <property type="entry name" value="pgsA"/>
    <property type="match status" value="1"/>
</dbReference>
<dbReference type="PANTHER" id="PTHR14269:SF52">
    <property type="entry name" value="PHOSPHATIDYLGLYCEROPHOSPHATE SYNTHASE-RELATED"/>
    <property type="match status" value="1"/>
</dbReference>
<dbReference type="PIRSF" id="PIRSF000847">
    <property type="entry name" value="Phos_ph_gly_syn"/>
    <property type="match status" value="1"/>
</dbReference>
<dbReference type="PANTHER" id="PTHR14269">
    <property type="entry name" value="CDP-DIACYLGLYCEROL--GLYCEROL-3-PHOSPHATE 3-PHOSPHATIDYLTRANSFERASE-RELATED"/>
    <property type="match status" value="1"/>
</dbReference>
<keyword evidence="5 13" id="KW-0812">Transmembrane</keyword>
<dbReference type="Proteomes" id="UP000261811">
    <property type="component" value="Unassembled WGS sequence"/>
</dbReference>
<keyword evidence="9" id="KW-0594">Phospholipid biosynthesis</keyword>
<evidence type="ECO:0000256" key="9">
    <source>
        <dbReference type="ARBA" id="ARBA00023209"/>
    </source>
</evidence>
<dbReference type="EC" id="2.7.8.5" evidence="11"/>
<evidence type="ECO:0000256" key="3">
    <source>
        <dbReference type="ARBA" id="ARBA00022516"/>
    </source>
</evidence>
<evidence type="ECO:0000256" key="1">
    <source>
        <dbReference type="ARBA" id="ARBA00004141"/>
    </source>
</evidence>
<dbReference type="GO" id="GO:0016020">
    <property type="term" value="C:membrane"/>
    <property type="evidence" value="ECO:0007669"/>
    <property type="project" value="UniProtKB-SubCell"/>
</dbReference>
<dbReference type="AlphaFoldDB" id="A0A372JBJ6"/>
<accession>A0A372JBJ6</accession>
<dbReference type="EMBL" id="QURH01000982">
    <property type="protein sequence ID" value="RFU37332.1"/>
    <property type="molecule type" value="Genomic_DNA"/>
</dbReference>
<evidence type="ECO:0000256" key="4">
    <source>
        <dbReference type="ARBA" id="ARBA00022679"/>
    </source>
</evidence>
<dbReference type="OrthoDB" id="9796672at2"/>
<dbReference type="InterPro" id="IPR050324">
    <property type="entry name" value="CDP-alcohol_PTase-I"/>
</dbReference>
<evidence type="ECO:0000313" key="15">
    <source>
        <dbReference type="Proteomes" id="UP000261811"/>
    </source>
</evidence>
<dbReference type="InterPro" id="IPR004570">
    <property type="entry name" value="Phosphatidylglycerol_P_synth"/>
</dbReference>
<evidence type="ECO:0000256" key="11">
    <source>
        <dbReference type="NCBIfam" id="TIGR00560"/>
    </source>
</evidence>
<dbReference type="InterPro" id="IPR043130">
    <property type="entry name" value="CDP-OH_PTrfase_TM_dom"/>
</dbReference>
<proteinExistence type="inferred from homology"/>
<keyword evidence="6 13" id="KW-1133">Transmembrane helix</keyword>
<dbReference type="GO" id="GO:0046474">
    <property type="term" value="P:glycerophospholipid biosynthetic process"/>
    <property type="evidence" value="ECO:0007669"/>
    <property type="project" value="TreeGrafter"/>
</dbReference>
<dbReference type="UniPathway" id="UPA00085"/>
<evidence type="ECO:0000256" key="7">
    <source>
        <dbReference type="ARBA" id="ARBA00023098"/>
    </source>
</evidence>
<feature type="transmembrane region" description="Helical" evidence="13">
    <location>
        <begin position="165"/>
        <end position="186"/>
    </location>
</feature>
<keyword evidence="3" id="KW-0444">Lipid biosynthesis</keyword>
<name>A0A372JBJ6_9ACTN</name>
<keyword evidence="10" id="KW-1208">Phospholipid metabolism</keyword>
<reference evidence="14 15" key="1">
    <citation type="submission" date="2018-08" db="EMBL/GenBank/DDBJ databases">
        <title>Actinomadura jelena sp. nov., a novel Actinomycete isolated from soil in Chad.</title>
        <authorList>
            <person name="Shi L."/>
        </authorList>
    </citation>
    <scope>NUCLEOTIDE SEQUENCE [LARGE SCALE GENOMIC DNA]</scope>
    <source>
        <strain evidence="14 15">NEAU-G17</strain>
    </source>
</reference>
<evidence type="ECO:0000256" key="12">
    <source>
        <dbReference type="RuleBase" id="RU003750"/>
    </source>
</evidence>
<gene>
    <name evidence="14" type="primary">pgsA</name>
    <name evidence="14" type="ORF">DZF91_33460</name>
</gene>
<evidence type="ECO:0000256" key="6">
    <source>
        <dbReference type="ARBA" id="ARBA00022989"/>
    </source>
</evidence>
<dbReference type="InterPro" id="IPR000462">
    <property type="entry name" value="CDP-OH_P_trans"/>
</dbReference>
<dbReference type="Pfam" id="PF01066">
    <property type="entry name" value="CDP-OH_P_transf"/>
    <property type="match status" value="1"/>
</dbReference>
<comment type="subcellular location">
    <subcellularLocation>
        <location evidence="1">Membrane</location>
        <topology evidence="1">Multi-pass membrane protein</topology>
    </subcellularLocation>
</comment>
<keyword evidence="8 13" id="KW-0472">Membrane</keyword>
<keyword evidence="15" id="KW-1185">Reference proteome</keyword>
<dbReference type="Gene3D" id="1.20.120.1760">
    <property type="match status" value="1"/>
</dbReference>
<dbReference type="PROSITE" id="PS00379">
    <property type="entry name" value="CDP_ALCOHOL_P_TRANSF"/>
    <property type="match status" value="1"/>
</dbReference>
<organism evidence="14 15">
    <name type="scientific">Actinomadura logoneensis</name>
    <dbReference type="NCBI Taxonomy" id="2293572"/>
    <lineage>
        <taxon>Bacteria</taxon>
        <taxon>Bacillati</taxon>
        <taxon>Actinomycetota</taxon>
        <taxon>Actinomycetes</taxon>
        <taxon>Streptosporangiales</taxon>
        <taxon>Thermomonosporaceae</taxon>
        <taxon>Actinomadura</taxon>
    </lineage>
</organism>
<dbReference type="GO" id="GO:0008444">
    <property type="term" value="F:CDP-diacylglycerol-glycerol-3-phosphate 3-phosphatidyltransferase activity"/>
    <property type="evidence" value="ECO:0007669"/>
    <property type="project" value="UniProtKB-UniRule"/>
</dbReference>
<keyword evidence="4 12" id="KW-0808">Transferase</keyword>
<evidence type="ECO:0000256" key="10">
    <source>
        <dbReference type="ARBA" id="ARBA00023264"/>
    </source>
</evidence>
<comment type="caution">
    <text evidence="14">The sequence shown here is derived from an EMBL/GenBank/DDBJ whole genome shotgun (WGS) entry which is preliminary data.</text>
</comment>
<evidence type="ECO:0000256" key="5">
    <source>
        <dbReference type="ARBA" id="ARBA00022692"/>
    </source>
</evidence>
<comment type="similarity">
    <text evidence="2 12">Belongs to the CDP-alcohol phosphatidyltransferase class-I family.</text>
</comment>
<evidence type="ECO:0000256" key="8">
    <source>
        <dbReference type="ARBA" id="ARBA00023136"/>
    </source>
</evidence>
<evidence type="ECO:0000313" key="14">
    <source>
        <dbReference type="EMBL" id="RFU37332.1"/>
    </source>
</evidence>
<dbReference type="RefSeq" id="WP_117361048.1">
    <property type="nucleotide sequence ID" value="NZ_QURH01000982.1"/>
</dbReference>
<keyword evidence="7" id="KW-0443">Lipid metabolism</keyword>
<sequence length="198" mass="21235">MTAGVPGPLAEPPPPPPASLYNVANLLTLLRILLVPLFVWMLLKDATAWRLGAFAVFAAASVTDKIDGDLARKHNLVTDFGKIADPIADKALTGAALVTLSVLGEVWWWVTIAILVREIGITLLRFVVIRYGVIPASKGGKLKTTLQILAIGLYVLPLPGFVQPVAWAAMAAALLVTVVTGVDYLFQAWRLRTSSTAR</sequence>
<dbReference type="InterPro" id="IPR048254">
    <property type="entry name" value="CDP_ALCOHOL_P_TRANSF_CS"/>
</dbReference>
<protein>
    <recommendedName>
        <fullName evidence="11">CDP-diacylglycerol--glycerol-3-phosphate 3-phosphatidyltransferase</fullName>
        <ecNumber evidence="11">2.7.8.5</ecNumber>
    </recommendedName>
</protein>
<evidence type="ECO:0000256" key="2">
    <source>
        <dbReference type="ARBA" id="ARBA00010441"/>
    </source>
</evidence>
<feature type="transmembrane region" description="Helical" evidence="13">
    <location>
        <begin position="20"/>
        <end position="40"/>
    </location>
</feature>
<evidence type="ECO:0000256" key="13">
    <source>
        <dbReference type="SAM" id="Phobius"/>
    </source>
</evidence>